<name>A0A5F2C6G0_9LEPT</name>
<reference evidence="2" key="1">
    <citation type="submission" date="2018-10" db="EMBL/GenBank/DDBJ databases">
        <authorList>
            <person name="Vincent A.T."/>
            <person name="Schiettekatte O."/>
            <person name="Bourhy P."/>
            <person name="Veyrier F.J."/>
            <person name="Picardeau M."/>
        </authorList>
    </citation>
    <scope>NUCLEOTIDE SEQUENCE</scope>
    <source>
        <strain evidence="2">201702406</strain>
    </source>
</reference>
<evidence type="ECO:0008006" key="5">
    <source>
        <dbReference type="Google" id="ProtNLM"/>
    </source>
</evidence>
<dbReference type="EMBL" id="RQGV01000029">
    <property type="protein sequence ID" value="TGM10284.1"/>
    <property type="molecule type" value="Genomic_DNA"/>
</dbReference>
<keyword evidence="4" id="KW-1185">Reference proteome</keyword>
<proteinExistence type="predicted"/>
<evidence type="ECO:0000313" key="3">
    <source>
        <dbReference type="Proteomes" id="UP000297832"/>
    </source>
</evidence>
<gene>
    <name evidence="1" type="ORF">EHQ81_19455</name>
    <name evidence="2" type="ORF">EHQ82_01635</name>
</gene>
<evidence type="ECO:0000313" key="2">
    <source>
        <dbReference type="EMBL" id="TGM27946.1"/>
    </source>
</evidence>
<dbReference type="AlphaFoldDB" id="A0A5F2C6G0"/>
<dbReference type="EMBL" id="RQGU01000027">
    <property type="protein sequence ID" value="TGM27946.1"/>
    <property type="molecule type" value="Genomic_DNA"/>
</dbReference>
<dbReference type="RefSeq" id="WP_135651671.1">
    <property type="nucleotide sequence ID" value="NZ_RQGU01000027.1"/>
</dbReference>
<protein>
    <recommendedName>
        <fullName evidence="5">Apea-like HEPN domain-containing protein</fullName>
    </recommendedName>
</protein>
<evidence type="ECO:0000313" key="4">
    <source>
        <dbReference type="Proteomes" id="UP000298057"/>
    </source>
</evidence>
<organism evidence="1 3">
    <name type="scientific">Leptospira selangorensis</name>
    <dbReference type="NCBI Taxonomy" id="2484982"/>
    <lineage>
        <taxon>Bacteria</taxon>
        <taxon>Pseudomonadati</taxon>
        <taxon>Spirochaetota</taxon>
        <taxon>Spirochaetia</taxon>
        <taxon>Leptospirales</taxon>
        <taxon>Leptospiraceae</taxon>
        <taxon>Leptospira</taxon>
    </lineage>
</organism>
<sequence length="366" mass="43383">MSNKFKLEYSLPYWIPFDHNMYIEKWEADVKYRIWIEEERGVKIVRENQSHYPITVFIIEIEDNIEQTYRLKQFHSETINRIFEHGLNLVNQLIDLIRSDSDLLYLQNIATTDLPPVITLSINDEKFPYITCPHRLIGENRRVISQDQFKSIWRKLDSNESLPYLHYFDKARSDFILGRNSEAIINLQISFESYVRYLIIEFARKENLSEVKTEAVLNSKFRHQIEHFLSKKLCRDLSYDKNSIIIAWRQYVYGPRNSIVHDGKYATTLIARKALKIFIRLHNYISSLANKSLNSDQFGSLNIGSASLLVQKEAFESLMNDKIIFHPQATSLRTRIRFRKLRLVSKINSLRLKLKVWLARKFDNIG</sequence>
<dbReference type="Proteomes" id="UP000298057">
    <property type="component" value="Unassembled WGS sequence"/>
</dbReference>
<evidence type="ECO:0000313" key="1">
    <source>
        <dbReference type="EMBL" id="TGM10284.1"/>
    </source>
</evidence>
<reference evidence="1 3" key="2">
    <citation type="journal article" date="2019" name="PLoS Negl. Trop. Dis.">
        <title>Revisiting the worldwide diversity of Leptospira species in the environment.</title>
        <authorList>
            <person name="Vincent A.T."/>
            <person name="Schiettekatte O."/>
            <person name="Bourhy P."/>
            <person name="Veyrier F.J."/>
            <person name="Picardeau M."/>
        </authorList>
    </citation>
    <scope>NUCLEOTIDE SEQUENCE [LARGE SCALE GENOMIC DNA]</scope>
    <source>
        <strain evidence="1 3">201702405</strain>
        <strain evidence="2">201702406</strain>
    </source>
</reference>
<dbReference type="Proteomes" id="UP000297832">
    <property type="component" value="Unassembled WGS sequence"/>
</dbReference>
<accession>A0A5F2C6G0</accession>
<comment type="caution">
    <text evidence="1">The sequence shown here is derived from an EMBL/GenBank/DDBJ whole genome shotgun (WGS) entry which is preliminary data.</text>
</comment>